<name>A0AAG5DF44_ANOAO</name>
<feature type="compositionally biased region" description="Basic and acidic residues" evidence="1">
    <location>
        <begin position="27"/>
        <end position="38"/>
    </location>
</feature>
<sequence>MKTALFVLLAVGTVLIAADDFNKGPATHHEANHHETHGQQHPAAAQHQLKEQRPQDHHQQAAPAPQQHQLKQHEQQHSQPQPYQHHKREAPKQVNAAAHSTTAAPKATVVDPKQPSALPAIVSQPPKQKRDTAATQPAQSRPTTSAPAKGVTGGNQQRKNQPRPTGGAKVNRDQPKVPVQVPQPAANSKAPAAAPAPTTASPAKKL</sequence>
<keyword evidence="2" id="KW-0732">Signal</keyword>
<feature type="chain" id="PRO_5042584455" evidence="2">
    <location>
        <begin position="19"/>
        <end position="206"/>
    </location>
</feature>
<keyword evidence="4" id="KW-1185">Reference proteome</keyword>
<feature type="compositionally biased region" description="Low complexity" evidence="1">
    <location>
        <begin position="96"/>
        <end position="108"/>
    </location>
</feature>
<feature type="compositionally biased region" description="Basic and acidic residues" evidence="1">
    <location>
        <begin position="48"/>
        <end position="59"/>
    </location>
</feature>
<feature type="signal peptide" evidence="2">
    <location>
        <begin position="1"/>
        <end position="18"/>
    </location>
</feature>
<dbReference type="EnsemblMetazoa" id="ENSAATROPT010912">
    <property type="protein sequence ID" value="ENSAATROPP009847"/>
    <property type="gene ID" value="ENSAATROPG008880"/>
</dbReference>
<feature type="compositionally biased region" description="Low complexity" evidence="1">
    <location>
        <begin position="60"/>
        <end position="69"/>
    </location>
</feature>
<evidence type="ECO:0000256" key="1">
    <source>
        <dbReference type="SAM" id="MobiDB-lite"/>
    </source>
</evidence>
<protein>
    <submittedName>
        <fullName evidence="3">Uncharacterized protein</fullName>
    </submittedName>
</protein>
<organism evidence="3 4">
    <name type="scientific">Anopheles atroparvus</name>
    <name type="common">European mosquito</name>
    <dbReference type="NCBI Taxonomy" id="41427"/>
    <lineage>
        <taxon>Eukaryota</taxon>
        <taxon>Metazoa</taxon>
        <taxon>Ecdysozoa</taxon>
        <taxon>Arthropoda</taxon>
        <taxon>Hexapoda</taxon>
        <taxon>Insecta</taxon>
        <taxon>Pterygota</taxon>
        <taxon>Neoptera</taxon>
        <taxon>Endopterygota</taxon>
        <taxon>Diptera</taxon>
        <taxon>Nematocera</taxon>
        <taxon>Culicoidea</taxon>
        <taxon>Culicidae</taxon>
        <taxon>Anophelinae</taxon>
        <taxon>Anopheles</taxon>
    </lineage>
</organism>
<evidence type="ECO:0000313" key="4">
    <source>
        <dbReference type="Proteomes" id="UP000075880"/>
    </source>
</evidence>
<proteinExistence type="predicted"/>
<reference evidence="3" key="1">
    <citation type="submission" date="2024-04" db="UniProtKB">
        <authorList>
            <consortium name="EnsemblMetazoa"/>
        </authorList>
    </citation>
    <scope>IDENTIFICATION</scope>
    <source>
        <strain evidence="3">EBRO</strain>
    </source>
</reference>
<dbReference type="Proteomes" id="UP000075880">
    <property type="component" value="Unassembled WGS sequence"/>
</dbReference>
<evidence type="ECO:0000256" key="2">
    <source>
        <dbReference type="SAM" id="SignalP"/>
    </source>
</evidence>
<accession>A0AAG5DF44</accession>
<feature type="compositionally biased region" description="Low complexity" evidence="1">
    <location>
        <begin position="176"/>
        <end position="206"/>
    </location>
</feature>
<feature type="compositionally biased region" description="Polar residues" evidence="1">
    <location>
        <begin position="133"/>
        <end position="146"/>
    </location>
</feature>
<evidence type="ECO:0000313" key="3">
    <source>
        <dbReference type="EnsemblMetazoa" id="ENSAATROPP009847"/>
    </source>
</evidence>
<dbReference type="AlphaFoldDB" id="A0AAG5DF44"/>
<feature type="compositionally biased region" description="Polar residues" evidence="1">
    <location>
        <begin position="154"/>
        <end position="163"/>
    </location>
</feature>
<feature type="region of interest" description="Disordered" evidence="1">
    <location>
        <begin position="25"/>
        <end position="206"/>
    </location>
</feature>